<dbReference type="Proteomes" id="UP001150941">
    <property type="component" value="Unassembled WGS sequence"/>
</dbReference>
<dbReference type="EMBL" id="JAPQKS010000006">
    <property type="protein sequence ID" value="KAJ5223833.1"/>
    <property type="molecule type" value="Genomic_DNA"/>
</dbReference>
<evidence type="ECO:0000313" key="2">
    <source>
        <dbReference type="EMBL" id="KAJ5223833.1"/>
    </source>
</evidence>
<feature type="coiled-coil region" evidence="1">
    <location>
        <begin position="124"/>
        <end position="158"/>
    </location>
</feature>
<keyword evidence="1" id="KW-0175">Coiled coil</keyword>
<comment type="caution">
    <text evidence="2">The sequence shown here is derived from an EMBL/GenBank/DDBJ whole genome shotgun (WGS) entry which is preliminary data.</text>
</comment>
<name>A0A9W9TIE1_9EURO</name>
<evidence type="ECO:0008006" key="4">
    <source>
        <dbReference type="Google" id="ProtNLM"/>
    </source>
</evidence>
<keyword evidence="3" id="KW-1185">Reference proteome</keyword>
<reference evidence="2" key="2">
    <citation type="journal article" date="2023" name="IMA Fungus">
        <title>Comparative genomic study of the Penicillium genus elucidates a diverse pangenome and 15 lateral gene transfer events.</title>
        <authorList>
            <person name="Petersen C."/>
            <person name="Sorensen T."/>
            <person name="Nielsen M.R."/>
            <person name="Sondergaard T.E."/>
            <person name="Sorensen J.L."/>
            <person name="Fitzpatrick D.A."/>
            <person name="Frisvad J.C."/>
            <person name="Nielsen K.L."/>
        </authorList>
    </citation>
    <scope>NUCLEOTIDE SEQUENCE</scope>
    <source>
        <strain evidence="2">IBT 19713</strain>
    </source>
</reference>
<sequence length="243" mass="27353">MTRRATPKKHYAYLKPSVRRVPEKTIKSKWATLPEPVQDKVRGLFHAIERPVIMRHSNEKKRIEAQAAVHAVVRNLGKRLPRMPFPPITKDAHFDYESALDEHRLLAANIATMRDSTALLKAEIAREEALLAEEKKALQEMDKNAKRAEAERKRLTKNEHPVLRQLDEFVSSHDATDVFALADGKTPRPALGELDADPEIQGLMKQLHGHLQSMQTNIAPLAGLSDAVTRSQAALDLYSSLND</sequence>
<protein>
    <recommendedName>
        <fullName evidence="4">Kinetochore protein fta7</fullName>
    </recommendedName>
</protein>
<proteinExistence type="predicted"/>
<dbReference type="AlphaFoldDB" id="A0A9W9TIE1"/>
<dbReference type="OrthoDB" id="2420947at2759"/>
<reference evidence="2" key="1">
    <citation type="submission" date="2022-11" db="EMBL/GenBank/DDBJ databases">
        <authorList>
            <person name="Petersen C."/>
        </authorList>
    </citation>
    <scope>NUCLEOTIDE SEQUENCE</scope>
    <source>
        <strain evidence="2">IBT 19713</strain>
    </source>
</reference>
<gene>
    <name evidence="2" type="ORF">N7468_008375</name>
</gene>
<evidence type="ECO:0000256" key="1">
    <source>
        <dbReference type="SAM" id="Coils"/>
    </source>
</evidence>
<dbReference type="InterPro" id="IPR025212">
    <property type="entry name" value="CAD_CENP-Q"/>
</dbReference>
<organism evidence="2 3">
    <name type="scientific">Penicillium chermesinum</name>
    <dbReference type="NCBI Taxonomy" id="63820"/>
    <lineage>
        <taxon>Eukaryota</taxon>
        <taxon>Fungi</taxon>
        <taxon>Dikarya</taxon>
        <taxon>Ascomycota</taxon>
        <taxon>Pezizomycotina</taxon>
        <taxon>Eurotiomycetes</taxon>
        <taxon>Eurotiomycetidae</taxon>
        <taxon>Eurotiales</taxon>
        <taxon>Aspergillaceae</taxon>
        <taxon>Penicillium</taxon>
    </lineage>
</organism>
<dbReference type="RefSeq" id="XP_058328016.1">
    <property type="nucleotide sequence ID" value="XM_058477671.1"/>
</dbReference>
<evidence type="ECO:0000313" key="3">
    <source>
        <dbReference type="Proteomes" id="UP001150941"/>
    </source>
</evidence>
<dbReference type="GeneID" id="83204974"/>
<accession>A0A9W9TIE1</accession>
<dbReference type="Pfam" id="PF13094">
    <property type="entry name" value="CENP-Q"/>
    <property type="match status" value="1"/>
</dbReference>